<protein>
    <submittedName>
        <fullName evidence="9">DHA2 family efflux MFS transporter permease subunit</fullName>
    </submittedName>
</protein>
<accession>A0A7V6DNG4</accession>
<dbReference type="EMBL" id="DTGR01000012">
    <property type="protein sequence ID" value="HHS28163.1"/>
    <property type="molecule type" value="Genomic_DNA"/>
</dbReference>
<dbReference type="InterPro" id="IPR004638">
    <property type="entry name" value="EmrB-like"/>
</dbReference>
<dbReference type="InterPro" id="IPR005829">
    <property type="entry name" value="Sugar_transporter_CS"/>
</dbReference>
<dbReference type="Gene3D" id="1.20.1720.10">
    <property type="entry name" value="Multidrug resistance protein D"/>
    <property type="match status" value="1"/>
</dbReference>
<reference evidence="9" key="1">
    <citation type="journal article" date="2020" name="mSystems">
        <title>Genome- and Community-Level Interaction Insights into Carbon Utilization and Element Cycling Functions of Hydrothermarchaeota in Hydrothermal Sediment.</title>
        <authorList>
            <person name="Zhou Z."/>
            <person name="Liu Y."/>
            <person name="Xu W."/>
            <person name="Pan J."/>
            <person name="Luo Z.H."/>
            <person name="Li M."/>
        </authorList>
    </citation>
    <scope>NUCLEOTIDE SEQUENCE [LARGE SCALE GENOMIC DNA]</scope>
    <source>
        <strain evidence="9">SpSt-767</strain>
    </source>
</reference>
<comment type="subcellular location">
    <subcellularLocation>
        <location evidence="1">Cell membrane</location>
        <topology evidence="1">Multi-pass membrane protein</topology>
    </subcellularLocation>
</comment>
<dbReference type="InterPro" id="IPR036259">
    <property type="entry name" value="MFS_trans_sf"/>
</dbReference>
<dbReference type="AlphaFoldDB" id="A0A7V6DNG4"/>
<evidence type="ECO:0000313" key="9">
    <source>
        <dbReference type="EMBL" id="HHS28163.1"/>
    </source>
</evidence>
<evidence type="ECO:0000256" key="3">
    <source>
        <dbReference type="ARBA" id="ARBA00022475"/>
    </source>
</evidence>
<feature type="transmembrane region" description="Helical" evidence="7">
    <location>
        <begin position="169"/>
        <end position="192"/>
    </location>
</feature>
<feature type="transmembrane region" description="Helical" evidence="7">
    <location>
        <begin position="368"/>
        <end position="388"/>
    </location>
</feature>
<proteinExistence type="predicted"/>
<dbReference type="PANTHER" id="PTHR23501:SF174">
    <property type="entry name" value="MULTIDRUG EXPORT PROTEIN EMRB-RELATED"/>
    <property type="match status" value="1"/>
</dbReference>
<evidence type="ECO:0000256" key="7">
    <source>
        <dbReference type="SAM" id="Phobius"/>
    </source>
</evidence>
<feature type="transmembrane region" description="Helical" evidence="7">
    <location>
        <begin position="142"/>
        <end position="163"/>
    </location>
</feature>
<feature type="transmembrane region" description="Helical" evidence="7">
    <location>
        <begin position="55"/>
        <end position="76"/>
    </location>
</feature>
<evidence type="ECO:0000256" key="5">
    <source>
        <dbReference type="ARBA" id="ARBA00022989"/>
    </source>
</evidence>
<dbReference type="NCBIfam" id="TIGR00711">
    <property type="entry name" value="efflux_EmrB"/>
    <property type="match status" value="1"/>
</dbReference>
<keyword evidence="2" id="KW-0813">Transport</keyword>
<dbReference type="CDD" id="cd17503">
    <property type="entry name" value="MFS_LmrB_MDR_like"/>
    <property type="match status" value="1"/>
</dbReference>
<evidence type="ECO:0000256" key="4">
    <source>
        <dbReference type="ARBA" id="ARBA00022692"/>
    </source>
</evidence>
<sequence>MNQTADNGRPEVNKWLITIAVMIGTFMEIVDTTVVNVALPHLAGSLSVAVDEATWVLTAYLVSNAIVLPITGWLSALFGRKRFLMICLALFTVTSMLCGSAPNLASLIVFRVFQGIGGGALQPISQAILLESFPVQQRGMAMAVWGIGVIFAPIVGPLMGGWITDNLSWRWAFYINFPIGVLSLVLTSLFIFDPDYIKKQRAGSIDYIGLGFLIVGLGCLQVVLDKGERDDWFSSDFITRLTILSVTALILLIYWELKTRHPVVDLRLFKERNYSAGVTIFFFFGFVLYGSIMLLPLYLQTLMGYDATLAGWALAFGGVGSLMVLPIVGRLTQLIDSRWLVGAGLLINALAVYMMSNYNTQISFFHAWFPRFIQGFGLGTTFVSLTTLTMSRISQEKMGNATGIFNLMRNLGGSFGIATATTLLARRGQFHQSRLAETLTPLNLPFQVWQHRIAEVLPGLPPDWQWWQYKQPMAALYLELQRQAQMLAFCDDYWFFTIVFLALLPLVLLMRRAPKEAPGPGMGH</sequence>
<keyword evidence="4 7" id="KW-0812">Transmembrane</keyword>
<dbReference type="InterPro" id="IPR020846">
    <property type="entry name" value="MFS_dom"/>
</dbReference>
<feature type="transmembrane region" description="Helical" evidence="7">
    <location>
        <begin position="204"/>
        <end position="225"/>
    </location>
</feature>
<feature type="transmembrane region" description="Helical" evidence="7">
    <location>
        <begin position="108"/>
        <end position="130"/>
    </location>
</feature>
<feature type="transmembrane region" description="Helical" evidence="7">
    <location>
        <begin position="493"/>
        <end position="510"/>
    </location>
</feature>
<dbReference type="SUPFAM" id="SSF103473">
    <property type="entry name" value="MFS general substrate transporter"/>
    <property type="match status" value="1"/>
</dbReference>
<dbReference type="PRINTS" id="PR01036">
    <property type="entry name" value="TCRTETB"/>
</dbReference>
<feature type="transmembrane region" description="Helical" evidence="7">
    <location>
        <begin position="276"/>
        <end position="297"/>
    </location>
</feature>
<evidence type="ECO:0000256" key="2">
    <source>
        <dbReference type="ARBA" id="ARBA00022448"/>
    </source>
</evidence>
<dbReference type="Gene3D" id="1.20.1250.20">
    <property type="entry name" value="MFS general substrate transporter like domains"/>
    <property type="match status" value="1"/>
</dbReference>
<feature type="transmembrane region" description="Helical" evidence="7">
    <location>
        <begin position="309"/>
        <end position="327"/>
    </location>
</feature>
<organism evidence="9">
    <name type="scientific">Desulfobacca acetoxidans</name>
    <dbReference type="NCBI Taxonomy" id="60893"/>
    <lineage>
        <taxon>Bacteria</taxon>
        <taxon>Pseudomonadati</taxon>
        <taxon>Thermodesulfobacteriota</taxon>
        <taxon>Desulfobaccia</taxon>
        <taxon>Desulfobaccales</taxon>
        <taxon>Desulfobaccaceae</taxon>
        <taxon>Desulfobacca</taxon>
    </lineage>
</organism>
<dbReference type="GO" id="GO:0005886">
    <property type="term" value="C:plasma membrane"/>
    <property type="evidence" value="ECO:0007669"/>
    <property type="project" value="UniProtKB-SubCell"/>
</dbReference>
<feature type="domain" description="Major facilitator superfamily (MFS) profile" evidence="8">
    <location>
        <begin position="17"/>
        <end position="517"/>
    </location>
</feature>
<evidence type="ECO:0000259" key="8">
    <source>
        <dbReference type="PROSITE" id="PS50850"/>
    </source>
</evidence>
<feature type="transmembrane region" description="Helical" evidence="7">
    <location>
        <begin position="12"/>
        <end position="35"/>
    </location>
</feature>
<feature type="transmembrane region" description="Helical" evidence="7">
    <location>
        <begin position="339"/>
        <end position="356"/>
    </location>
</feature>
<evidence type="ECO:0000256" key="1">
    <source>
        <dbReference type="ARBA" id="ARBA00004651"/>
    </source>
</evidence>
<feature type="transmembrane region" description="Helical" evidence="7">
    <location>
        <begin position="237"/>
        <end position="255"/>
    </location>
</feature>
<dbReference type="GO" id="GO:0022857">
    <property type="term" value="F:transmembrane transporter activity"/>
    <property type="evidence" value="ECO:0007669"/>
    <property type="project" value="InterPro"/>
</dbReference>
<keyword evidence="3" id="KW-1003">Cell membrane</keyword>
<evidence type="ECO:0000256" key="6">
    <source>
        <dbReference type="ARBA" id="ARBA00023136"/>
    </source>
</evidence>
<keyword evidence="6 7" id="KW-0472">Membrane</keyword>
<comment type="caution">
    <text evidence="9">The sequence shown here is derived from an EMBL/GenBank/DDBJ whole genome shotgun (WGS) entry which is preliminary data.</text>
</comment>
<gene>
    <name evidence="9" type="ORF">ENV52_00475</name>
</gene>
<dbReference type="PROSITE" id="PS00217">
    <property type="entry name" value="SUGAR_TRANSPORT_2"/>
    <property type="match status" value="1"/>
</dbReference>
<dbReference type="Pfam" id="PF07690">
    <property type="entry name" value="MFS_1"/>
    <property type="match status" value="1"/>
</dbReference>
<name>A0A7V6DNG4_9BACT</name>
<dbReference type="InterPro" id="IPR011701">
    <property type="entry name" value="MFS"/>
</dbReference>
<keyword evidence="5 7" id="KW-1133">Transmembrane helix</keyword>
<dbReference type="PROSITE" id="PS50850">
    <property type="entry name" value="MFS"/>
    <property type="match status" value="1"/>
</dbReference>
<dbReference type="PANTHER" id="PTHR23501">
    <property type="entry name" value="MAJOR FACILITATOR SUPERFAMILY"/>
    <property type="match status" value="1"/>
</dbReference>
<feature type="transmembrane region" description="Helical" evidence="7">
    <location>
        <begin position="83"/>
        <end position="102"/>
    </location>
</feature>